<gene>
    <name evidence="2" type="ORF">F4V43_11265</name>
</gene>
<evidence type="ECO:0000256" key="1">
    <source>
        <dbReference type="SAM" id="MobiDB-lite"/>
    </source>
</evidence>
<protein>
    <submittedName>
        <fullName evidence="2">Uncharacterized protein</fullName>
    </submittedName>
</protein>
<proteinExistence type="predicted"/>
<evidence type="ECO:0000313" key="3">
    <source>
        <dbReference type="Proteomes" id="UP000367750"/>
    </source>
</evidence>
<dbReference type="EMBL" id="VYKK01000015">
    <property type="protein sequence ID" value="KAA9003985.1"/>
    <property type="molecule type" value="Genomic_DNA"/>
</dbReference>
<organism evidence="2 3">
    <name type="scientific">Paenibacillus spiritus</name>
    <dbReference type="NCBI Taxonomy" id="2496557"/>
    <lineage>
        <taxon>Bacteria</taxon>
        <taxon>Bacillati</taxon>
        <taxon>Bacillota</taxon>
        <taxon>Bacilli</taxon>
        <taxon>Bacillales</taxon>
        <taxon>Paenibacillaceae</taxon>
        <taxon>Paenibacillus</taxon>
    </lineage>
</organism>
<keyword evidence="3" id="KW-1185">Reference proteome</keyword>
<dbReference type="AlphaFoldDB" id="A0A5J5GA51"/>
<dbReference type="RefSeq" id="WP_150458340.1">
    <property type="nucleotide sequence ID" value="NZ_VYKK01000015.1"/>
</dbReference>
<feature type="region of interest" description="Disordered" evidence="1">
    <location>
        <begin position="1"/>
        <end position="23"/>
    </location>
</feature>
<comment type="caution">
    <text evidence="2">The sequence shown here is derived from an EMBL/GenBank/DDBJ whole genome shotgun (WGS) entry which is preliminary data.</text>
</comment>
<name>A0A5J5GA51_9BACL</name>
<dbReference type="Proteomes" id="UP000367750">
    <property type="component" value="Unassembled WGS sequence"/>
</dbReference>
<evidence type="ECO:0000313" key="2">
    <source>
        <dbReference type="EMBL" id="KAA9003985.1"/>
    </source>
</evidence>
<dbReference type="OrthoDB" id="2739959at2"/>
<reference evidence="2 3" key="1">
    <citation type="submission" date="2019-09" db="EMBL/GenBank/DDBJ databases">
        <title>Bacillus ochoae sp. nov., Paenibacillus whitsoniae sp. nov., Paenibacillus spiritus sp. nov. Isolated from the Mars Exploration Rover during spacecraft assembly.</title>
        <authorList>
            <person name="Seuylemezian A."/>
            <person name="Vaishampayan P."/>
        </authorList>
    </citation>
    <scope>NUCLEOTIDE SEQUENCE [LARGE SCALE GENOMIC DNA]</scope>
    <source>
        <strain evidence="2 3">MER_111</strain>
    </source>
</reference>
<sequence length="99" mass="10885">MSEPTVMNSFNNEETNNTSASKESFSKIYLGPNLAGGRLLQSTVFRNELPDYLQPLLDEQPEAAELIVPIAHMAEVQARLTQQGTAEFAAYKKLLGKGN</sequence>
<accession>A0A5J5GA51</accession>
<feature type="compositionally biased region" description="Low complexity" evidence="1">
    <location>
        <begin position="8"/>
        <end position="19"/>
    </location>
</feature>